<evidence type="ECO:0000313" key="5">
    <source>
        <dbReference type="Proteomes" id="UP000542674"/>
    </source>
</evidence>
<organism evidence="4 5">
    <name type="scientific">Saccharothrix violaceirubra</name>
    <dbReference type="NCBI Taxonomy" id="413306"/>
    <lineage>
        <taxon>Bacteria</taxon>
        <taxon>Bacillati</taxon>
        <taxon>Actinomycetota</taxon>
        <taxon>Actinomycetes</taxon>
        <taxon>Pseudonocardiales</taxon>
        <taxon>Pseudonocardiaceae</taxon>
        <taxon>Saccharothrix</taxon>
    </lineage>
</organism>
<dbReference type="PANTHER" id="PTHR43422:SF3">
    <property type="entry name" value="THIAMINE THIAZOLE SYNTHASE"/>
    <property type="match status" value="1"/>
</dbReference>
<dbReference type="EMBL" id="JACHJS010000001">
    <property type="protein sequence ID" value="MBB4967313.1"/>
    <property type="molecule type" value="Genomic_DNA"/>
</dbReference>
<dbReference type="AlphaFoldDB" id="A0A7W7T670"/>
<dbReference type="GO" id="GO:0071949">
    <property type="term" value="F:FAD binding"/>
    <property type="evidence" value="ECO:0007669"/>
    <property type="project" value="InterPro"/>
</dbReference>
<evidence type="ECO:0000256" key="2">
    <source>
        <dbReference type="SAM" id="SignalP"/>
    </source>
</evidence>
<dbReference type="Pfam" id="PF01494">
    <property type="entry name" value="FAD_binding_3"/>
    <property type="match status" value="1"/>
</dbReference>
<dbReference type="RefSeq" id="WP_184671920.1">
    <property type="nucleotide sequence ID" value="NZ_BAABAI010000009.1"/>
</dbReference>
<feature type="domain" description="FAD-binding" evidence="3">
    <location>
        <begin position="3"/>
        <end position="175"/>
    </location>
</feature>
<dbReference type="InterPro" id="IPR036188">
    <property type="entry name" value="FAD/NAD-bd_sf"/>
</dbReference>
<dbReference type="Proteomes" id="UP000542674">
    <property type="component" value="Unassembled WGS sequence"/>
</dbReference>
<accession>A0A7W7T670</accession>
<reference evidence="4 5" key="1">
    <citation type="submission" date="2020-08" db="EMBL/GenBank/DDBJ databases">
        <title>Sequencing the genomes of 1000 actinobacteria strains.</title>
        <authorList>
            <person name="Klenk H.-P."/>
        </authorList>
    </citation>
    <scope>NUCLEOTIDE SEQUENCE [LARGE SCALE GENOMIC DNA]</scope>
    <source>
        <strain evidence="4 5">DSM 45084</strain>
    </source>
</reference>
<protein>
    <submittedName>
        <fullName evidence="4">Flavin-dependent dehydrogenase</fullName>
    </submittedName>
</protein>
<proteinExistence type="predicted"/>
<feature type="chain" id="PRO_5038576964" evidence="2">
    <location>
        <begin position="23"/>
        <end position="454"/>
    </location>
</feature>
<keyword evidence="5" id="KW-1185">Reference proteome</keyword>
<dbReference type="InterPro" id="IPR002938">
    <property type="entry name" value="FAD-bd"/>
</dbReference>
<feature type="signal peptide" evidence="2">
    <location>
        <begin position="1"/>
        <end position="22"/>
    </location>
</feature>
<dbReference type="SUPFAM" id="SSF51905">
    <property type="entry name" value="FAD/NAD(P)-binding domain"/>
    <property type="match status" value="1"/>
</dbReference>
<dbReference type="Gene3D" id="3.50.50.60">
    <property type="entry name" value="FAD/NAD(P)-binding domain"/>
    <property type="match status" value="1"/>
</dbReference>
<gene>
    <name evidence="4" type="ORF">F4559_004672</name>
</gene>
<sequence>MTTRAVVLGGGVAGLLAAAALAHHVDTVTVVERDRVDSGPRPGVPQGRHAHLLLDRGFRAVVDLLPGVDAALKTAGARRLRMPYDVLTRTPSGWLPRVEHDRYLVACRRPTLETVLRHQVLLVGEVKLMTGADAVGLVGDADRVTAALVRDRDTGETRPLPADVVVDATGVSSRADRWLVDLGLPPVREVEVDAGIRYATGEFRAPFGDDFPAVVVQSDPNGPACGGVVLPVDDDRWLVSLAGLRGRVPPTDLDGFTAFAAGMRHPIIADLIAASRPLGTLRGYGAPPARLRHYDRVARWPEGFVVVGDAVATFNPVYGHGMTVAALDAVALRDNLRDHGPDTRTARRAIARVTAPAWALATGQDLRYPGTFAPPRTLGDRVGAWYADRLGAAAVVDPDLALAMLDAYTLNAPLGGLLRPAVLGHVMSAVLTGRPADEPPLTDQERESFSSPLR</sequence>
<name>A0A7W7T670_9PSEU</name>
<keyword evidence="2" id="KW-0732">Signal</keyword>
<comment type="caution">
    <text evidence="4">The sequence shown here is derived from an EMBL/GenBank/DDBJ whole genome shotgun (WGS) entry which is preliminary data.</text>
</comment>
<evidence type="ECO:0000256" key="1">
    <source>
        <dbReference type="SAM" id="MobiDB-lite"/>
    </source>
</evidence>
<feature type="region of interest" description="Disordered" evidence="1">
    <location>
        <begin position="433"/>
        <end position="454"/>
    </location>
</feature>
<evidence type="ECO:0000259" key="3">
    <source>
        <dbReference type="Pfam" id="PF01494"/>
    </source>
</evidence>
<evidence type="ECO:0000313" key="4">
    <source>
        <dbReference type="EMBL" id="MBB4967313.1"/>
    </source>
</evidence>
<dbReference type="PANTHER" id="PTHR43422">
    <property type="entry name" value="THIAMINE THIAZOLE SYNTHASE"/>
    <property type="match status" value="1"/>
</dbReference>